<accession>A0AAV7SFG0</accession>
<protein>
    <submittedName>
        <fullName evidence="3">Uncharacterized protein</fullName>
    </submittedName>
</protein>
<dbReference type="EMBL" id="JANPWB010000008">
    <property type="protein sequence ID" value="KAJ1162746.1"/>
    <property type="molecule type" value="Genomic_DNA"/>
</dbReference>
<keyword evidence="2" id="KW-0732">Signal</keyword>
<evidence type="ECO:0000256" key="1">
    <source>
        <dbReference type="SAM" id="MobiDB-lite"/>
    </source>
</evidence>
<dbReference type="AlphaFoldDB" id="A0AAV7SFG0"/>
<name>A0AAV7SFG0_PLEWA</name>
<gene>
    <name evidence="3" type="ORF">NDU88_003211</name>
</gene>
<evidence type="ECO:0000256" key="2">
    <source>
        <dbReference type="SAM" id="SignalP"/>
    </source>
</evidence>
<reference evidence="3" key="1">
    <citation type="journal article" date="2022" name="bioRxiv">
        <title>Sequencing and chromosome-scale assembly of the giantPleurodeles waltlgenome.</title>
        <authorList>
            <person name="Brown T."/>
            <person name="Elewa A."/>
            <person name="Iarovenko S."/>
            <person name="Subramanian E."/>
            <person name="Araus A.J."/>
            <person name="Petzold A."/>
            <person name="Susuki M."/>
            <person name="Suzuki K.-i.T."/>
            <person name="Hayashi T."/>
            <person name="Toyoda A."/>
            <person name="Oliveira C."/>
            <person name="Osipova E."/>
            <person name="Leigh N.D."/>
            <person name="Simon A."/>
            <person name="Yun M.H."/>
        </authorList>
    </citation>
    <scope>NUCLEOTIDE SEQUENCE</scope>
    <source>
        <strain evidence="3">20211129_DDA</strain>
        <tissue evidence="3">Liver</tissue>
    </source>
</reference>
<organism evidence="3 4">
    <name type="scientific">Pleurodeles waltl</name>
    <name type="common">Iberian ribbed newt</name>
    <dbReference type="NCBI Taxonomy" id="8319"/>
    <lineage>
        <taxon>Eukaryota</taxon>
        <taxon>Metazoa</taxon>
        <taxon>Chordata</taxon>
        <taxon>Craniata</taxon>
        <taxon>Vertebrata</taxon>
        <taxon>Euteleostomi</taxon>
        <taxon>Amphibia</taxon>
        <taxon>Batrachia</taxon>
        <taxon>Caudata</taxon>
        <taxon>Salamandroidea</taxon>
        <taxon>Salamandridae</taxon>
        <taxon>Pleurodelinae</taxon>
        <taxon>Pleurodeles</taxon>
    </lineage>
</organism>
<sequence>MVQVFVVFWLHESAGASSLVTTGGSNISTLGPITGPLPMPLQTSAVARDLLQASTLAPRSMPVPAAATSVSTPPALKDDSVQTQKSDPNRFGIEVGRYCAMKLQK</sequence>
<keyword evidence="4" id="KW-1185">Reference proteome</keyword>
<feature type="chain" id="PRO_5043776092" evidence="2">
    <location>
        <begin position="17"/>
        <end position="105"/>
    </location>
</feature>
<feature type="signal peptide" evidence="2">
    <location>
        <begin position="1"/>
        <end position="16"/>
    </location>
</feature>
<proteinExistence type="predicted"/>
<comment type="caution">
    <text evidence="3">The sequence shown here is derived from an EMBL/GenBank/DDBJ whole genome shotgun (WGS) entry which is preliminary data.</text>
</comment>
<evidence type="ECO:0000313" key="4">
    <source>
        <dbReference type="Proteomes" id="UP001066276"/>
    </source>
</evidence>
<feature type="region of interest" description="Disordered" evidence="1">
    <location>
        <begin position="61"/>
        <end position="88"/>
    </location>
</feature>
<evidence type="ECO:0000313" key="3">
    <source>
        <dbReference type="EMBL" id="KAJ1162746.1"/>
    </source>
</evidence>
<dbReference type="Proteomes" id="UP001066276">
    <property type="component" value="Chromosome 4_2"/>
</dbReference>
<feature type="compositionally biased region" description="Low complexity" evidence="1">
    <location>
        <begin position="62"/>
        <end position="75"/>
    </location>
</feature>